<dbReference type="AlphaFoldDB" id="G0URF4"/>
<dbReference type="VEuPathDB" id="TriTrypDB:TcIL3000_8_1850"/>
<feature type="region of interest" description="Disordered" evidence="1">
    <location>
        <begin position="332"/>
        <end position="358"/>
    </location>
</feature>
<evidence type="ECO:0000256" key="1">
    <source>
        <dbReference type="SAM" id="MobiDB-lite"/>
    </source>
</evidence>
<feature type="region of interest" description="Disordered" evidence="1">
    <location>
        <begin position="274"/>
        <end position="300"/>
    </location>
</feature>
<reference evidence="2" key="1">
    <citation type="journal article" date="2012" name="Proc. Natl. Acad. Sci. U.S.A.">
        <title>Antigenic diversity is generated by distinct evolutionary mechanisms in African trypanosome species.</title>
        <authorList>
            <person name="Jackson A.P."/>
            <person name="Berry A."/>
            <person name="Aslett M."/>
            <person name="Allison H.C."/>
            <person name="Burton P."/>
            <person name="Vavrova-Anderson J."/>
            <person name="Brown R."/>
            <person name="Browne H."/>
            <person name="Corton N."/>
            <person name="Hauser H."/>
            <person name="Gamble J."/>
            <person name="Gilderthorp R."/>
            <person name="Marcello L."/>
            <person name="McQuillan J."/>
            <person name="Otto T.D."/>
            <person name="Quail M.A."/>
            <person name="Sanders M.J."/>
            <person name="van Tonder A."/>
            <person name="Ginger M.L."/>
            <person name="Field M.C."/>
            <person name="Barry J.D."/>
            <person name="Hertz-Fowler C."/>
            <person name="Berriman M."/>
        </authorList>
    </citation>
    <scope>NUCLEOTIDE SEQUENCE</scope>
    <source>
        <strain evidence="2">IL3000</strain>
    </source>
</reference>
<sequence length="387" mass="42383">MQEELKECIRAISECTSRDEETFCNALGNIHRIVFGVSIESEIEVTFSQLLSSCEKVVNCVGGSLGRRKLSPLIRLPMEVVVVELMARLTRVLFWGLEPSNDAWSHREPQNQIKIDAEQLEVLLLPRFFLKLPTSPAMLRDVLLKAPWSLFFQRYGSHNSLEGKMNYIVPSEVVAVLTGFRTNFGCDFLLNICVDVGPCLSLSPTNEEASRTTANNLTTSAALHDESAGSCSGAAKPGCPVGTDAVDVARNDSEGWPGHNILFNRGTLRETVKRGAPKAGTVDTSARASKKPLPTVPNRNLPAYMLTKRRLSATPSLSSQCADVARPIDHNERLLSTPDVHSSSDDDSDTEVLARESPVRKKVCVDGAVVPPSPIRSERVVEDLHPL</sequence>
<evidence type="ECO:0000313" key="2">
    <source>
        <dbReference type="EMBL" id="CCC91966.1"/>
    </source>
</evidence>
<accession>G0URF4</accession>
<name>G0URF4_TRYCI</name>
<protein>
    <submittedName>
        <fullName evidence="2">Uncharacterized protein</fullName>
    </submittedName>
</protein>
<proteinExistence type="predicted"/>
<organism evidence="2">
    <name type="scientific">Trypanosoma congolense (strain IL3000)</name>
    <dbReference type="NCBI Taxonomy" id="1068625"/>
    <lineage>
        <taxon>Eukaryota</taxon>
        <taxon>Discoba</taxon>
        <taxon>Euglenozoa</taxon>
        <taxon>Kinetoplastea</taxon>
        <taxon>Metakinetoplastina</taxon>
        <taxon>Trypanosomatida</taxon>
        <taxon>Trypanosomatidae</taxon>
        <taxon>Trypanosoma</taxon>
        <taxon>Nannomonas</taxon>
    </lineage>
</organism>
<gene>
    <name evidence="2" type="ORF">TCIL3000_8_1850</name>
</gene>
<dbReference type="EMBL" id="HE575321">
    <property type="protein sequence ID" value="CCC91966.1"/>
    <property type="molecule type" value="Genomic_DNA"/>
</dbReference>